<dbReference type="InterPro" id="IPR016181">
    <property type="entry name" value="Acyl_CoA_acyltransferase"/>
</dbReference>
<dbReference type="CDD" id="cd04301">
    <property type="entry name" value="NAT_SF"/>
    <property type="match status" value="1"/>
</dbReference>
<dbReference type="Gene3D" id="3.40.630.30">
    <property type="match status" value="1"/>
</dbReference>
<dbReference type="PANTHER" id="PTHR10545">
    <property type="entry name" value="DIAMINE N-ACETYLTRANSFERASE"/>
    <property type="match status" value="1"/>
</dbReference>
<dbReference type="InterPro" id="IPR000182">
    <property type="entry name" value="GNAT_dom"/>
</dbReference>
<evidence type="ECO:0000259" key="3">
    <source>
        <dbReference type="PROSITE" id="PS51186"/>
    </source>
</evidence>
<evidence type="ECO:0000313" key="4">
    <source>
        <dbReference type="EMBL" id="TDQ05078.1"/>
    </source>
</evidence>
<dbReference type="PANTHER" id="PTHR10545:SF42">
    <property type="entry name" value="ACETYLTRANSFERASE"/>
    <property type="match status" value="1"/>
</dbReference>
<evidence type="ECO:0000256" key="2">
    <source>
        <dbReference type="ARBA" id="ARBA00023315"/>
    </source>
</evidence>
<keyword evidence="1" id="KW-0808">Transferase</keyword>
<dbReference type="Pfam" id="PF00583">
    <property type="entry name" value="Acetyltransf_1"/>
    <property type="match status" value="1"/>
</dbReference>
<organism evidence="4 5">
    <name type="scientific">Labedaea rhizosphaerae</name>
    <dbReference type="NCBI Taxonomy" id="598644"/>
    <lineage>
        <taxon>Bacteria</taxon>
        <taxon>Bacillati</taxon>
        <taxon>Actinomycetota</taxon>
        <taxon>Actinomycetes</taxon>
        <taxon>Pseudonocardiales</taxon>
        <taxon>Pseudonocardiaceae</taxon>
        <taxon>Labedaea</taxon>
    </lineage>
</organism>
<dbReference type="RefSeq" id="WP_133847891.1">
    <property type="nucleotide sequence ID" value="NZ_SNXZ01000001.1"/>
</dbReference>
<dbReference type="PROSITE" id="PS51186">
    <property type="entry name" value="GNAT"/>
    <property type="match status" value="1"/>
</dbReference>
<dbReference type="Proteomes" id="UP000295444">
    <property type="component" value="Unassembled WGS sequence"/>
</dbReference>
<evidence type="ECO:0000256" key="1">
    <source>
        <dbReference type="ARBA" id="ARBA00022679"/>
    </source>
</evidence>
<dbReference type="GO" id="GO:0008080">
    <property type="term" value="F:N-acetyltransferase activity"/>
    <property type="evidence" value="ECO:0007669"/>
    <property type="project" value="TreeGrafter"/>
</dbReference>
<accession>A0A4R6SLI2</accession>
<comment type="caution">
    <text evidence="4">The sequence shown here is derived from an EMBL/GenBank/DDBJ whole genome shotgun (WGS) entry which is preliminary data.</text>
</comment>
<keyword evidence="2" id="KW-0012">Acyltransferase</keyword>
<keyword evidence="5" id="KW-1185">Reference proteome</keyword>
<proteinExistence type="predicted"/>
<dbReference type="OrthoDB" id="9805924at2"/>
<dbReference type="EMBL" id="SNXZ01000001">
    <property type="protein sequence ID" value="TDQ05078.1"/>
    <property type="molecule type" value="Genomic_DNA"/>
</dbReference>
<sequence>MIEISPLRPDDRARWEVLARGYKAFYETELADAEYERTWQRLLQAEDVFGSAARLDGQVVGIAHYLFHANPWTAGSCYLQDLFVDEAARGQGAARALIEHVAQVARERGVERLYWHTKQDNARARILYDKVASFRGFISYVRPLT</sequence>
<evidence type="ECO:0000313" key="5">
    <source>
        <dbReference type="Proteomes" id="UP000295444"/>
    </source>
</evidence>
<reference evidence="4 5" key="1">
    <citation type="submission" date="2019-03" db="EMBL/GenBank/DDBJ databases">
        <title>Genomic Encyclopedia of Type Strains, Phase IV (KMG-IV): sequencing the most valuable type-strain genomes for metagenomic binning, comparative biology and taxonomic classification.</title>
        <authorList>
            <person name="Goeker M."/>
        </authorList>
    </citation>
    <scope>NUCLEOTIDE SEQUENCE [LARGE SCALE GENOMIC DNA]</scope>
    <source>
        <strain evidence="4 5">DSM 45361</strain>
    </source>
</reference>
<name>A0A4R6SLI2_LABRH</name>
<dbReference type="AlphaFoldDB" id="A0A4R6SLI2"/>
<gene>
    <name evidence="4" type="ORF">EV186_1011042</name>
</gene>
<dbReference type="InterPro" id="IPR051016">
    <property type="entry name" value="Diverse_Substrate_AcTransf"/>
</dbReference>
<keyword evidence="4" id="KW-0689">Ribosomal protein</keyword>
<protein>
    <submittedName>
        <fullName evidence="4">Ribosomal protein S18 acetylase RimI-like enzyme</fullName>
    </submittedName>
</protein>
<dbReference type="GO" id="GO:0005840">
    <property type="term" value="C:ribosome"/>
    <property type="evidence" value="ECO:0007669"/>
    <property type="project" value="UniProtKB-KW"/>
</dbReference>
<feature type="domain" description="N-acetyltransferase" evidence="3">
    <location>
        <begin position="2"/>
        <end position="145"/>
    </location>
</feature>
<keyword evidence="4" id="KW-0687">Ribonucleoprotein</keyword>
<dbReference type="SUPFAM" id="SSF55729">
    <property type="entry name" value="Acyl-CoA N-acyltransferases (Nat)"/>
    <property type="match status" value="1"/>
</dbReference>